<evidence type="ECO:0000259" key="7">
    <source>
        <dbReference type="PROSITE" id="PS51755"/>
    </source>
</evidence>
<dbReference type="SMART" id="SM00028">
    <property type="entry name" value="TPR"/>
    <property type="match status" value="4"/>
</dbReference>
<dbReference type="InterPro" id="IPR036388">
    <property type="entry name" value="WH-like_DNA-bd_sf"/>
</dbReference>
<dbReference type="EMBL" id="BAABAL010000005">
    <property type="protein sequence ID" value="GAA3994123.1"/>
    <property type="molecule type" value="Genomic_DNA"/>
</dbReference>
<dbReference type="PRINTS" id="PR00364">
    <property type="entry name" value="DISEASERSIST"/>
</dbReference>
<dbReference type="InterPro" id="IPR001867">
    <property type="entry name" value="OmpR/PhoB-type_DNA-bd"/>
</dbReference>
<dbReference type="InterPro" id="IPR002182">
    <property type="entry name" value="NB-ARC"/>
</dbReference>
<name>A0ABP7RAQ7_9PSEU</name>
<sequence>MLVRSSAAEARDLEFRLLGQVEVLANGIPVPLGGAGVRRLLALLVLEANQVVGRGRIADVLWEEEPPSTARTIIQGYVSKLRKLLVEHAPGDRVEIITRSSGYQLRVDHDLVDLRRATALIDRARGLPPAGRAELLAEALRLWRGPVLGGVKAGRLEHVVYELEELRLVALEDRIAADLELGRHADLVAELSGLLARHPFRERMVSQLVLALYRSGRRATALGTFQDFTVRLADELGIDPGPQLRALHERVVRDDPSLHWAPAVSEQGASVPRRPAQLPPSPAGFTGREREIAALDALLVGRDERPSPVIATVVGAAGVGKSALAVTWSRQVSPEFPDGQLFAGLHGFDPEHPAAEPSRVLRRFLIALGVAPEAVPVEEDERVALYRSLLAGRRMLVLLDDARDSEQVRPLLPGDSGSLVLVTSRRRLGGLAVSVGASVLTLDTLPESEAVRIIEAAAGERAAREAVSLRVLAQLCGGLPLALRIVAARLVVNPDRSAADLVAELADERERLAALDTDDAEISVRGVFDVSYRHLSEQAAMLFRLTGLVPGREVTPLSMAAMAGIDPSAARRGLRSLAAAHLIAEQRPDRFVMHDLLRLHGREKARTDLTERERVAARRQLVRFSLTTADLARRAIRPAGDELSFPAEPGQLLPEVDTPAKALEWFDAELGNLIELQRGLLEEGDDVEAWVLPRLMLNFFSARCLVDEWITTHRRALPATDRLADQHAEVTTRIGLTVALARANRHADALEQAMAARAAAKALGSARDIGTTTANVGMVLMELARYTDALSYVEEALRLAEECGDALNRASCTLNLGFIQKALGDIDSAVLRLREGIELSRRTGDRETLALGLVWLGDTMVELGERDAARRLFWEALEIAEHIGVPIEQARARRGLGDVAMADGDAVAAGEEWARALELFERLGLAEVESVRGRLSALSGQERSA</sequence>
<evidence type="ECO:0000313" key="9">
    <source>
        <dbReference type="Proteomes" id="UP001501747"/>
    </source>
</evidence>
<dbReference type="Pfam" id="PF00486">
    <property type="entry name" value="Trans_reg_C"/>
    <property type="match status" value="1"/>
</dbReference>
<dbReference type="Gene3D" id="3.40.50.300">
    <property type="entry name" value="P-loop containing nucleotide triphosphate hydrolases"/>
    <property type="match status" value="1"/>
</dbReference>
<evidence type="ECO:0000256" key="4">
    <source>
        <dbReference type="ARBA" id="ARBA00023163"/>
    </source>
</evidence>
<dbReference type="CDD" id="cd15831">
    <property type="entry name" value="BTAD"/>
    <property type="match status" value="1"/>
</dbReference>
<proteinExistence type="inferred from homology"/>
<evidence type="ECO:0000256" key="2">
    <source>
        <dbReference type="ARBA" id="ARBA00023015"/>
    </source>
</evidence>
<dbReference type="InterPro" id="IPR019734">
    <property type="entry name" value="TPR_rpt"/>
</dbReference>
<dbReference type="SUPFAM" id="SSF46894">
    <property type="entry name" value="C-terminal effector domain of the bipartite response regulators"/>
    <property type="match status" value="1"/>
</dbReference>
<keyword evidence="9" id="KW-1185">Reference proteome</keyword>
<dbReference type="InterPro" id="IPR016032">
    <property type="entry name" value="Sig_transdc_resp-reg_C-effctor"/>
</dbReference>
<evidence type="ECO:0000256" key="5">
    <source>
        <dbReference type="PROSITE-ProRule" id="PRU01091"/>
    </source>
</evidence>
<keyword evidence="3 5" id="KW-0238">DNA-binding</keyword>
<keyword evidence="4" id="KW-0804">Transcription</keyword>
<dbReference type="Gene3D" id="1.10.10.10">
    <property type="entry name" value="Winged helix-like DNA-binding domain superfamily/Winged helix DNA-binding domain"/>
    <property type="match status" value="1"/>
</dbReference>
<evidence type="ECO:0000256" key="3">
    <source>
        <dbReference type="ARBA" id="ARBA00023125"/>
    </source>
</evidence>
<dbReference type="SUPFAM" id="SSF48452">
    <property type="entry name" value="TPR-like"/>
    <property type="match status" value="2"/>
</dbReference>
<organism evidence="8 9">
    <name type="scientific">Allokutzneria multivorans</name>
    <dbReference type="NCBI Taxonomy" id="1142134"/>
    <lineage>
        <taxon>Bacteria</taxon>
        <taxon>Bacillati</taxon>
        <taxon>Actinomycetota</taxon>
        <taxon>Actinomycetes</taxon>
        <taxon>Pseudonocardiales</taxon>
        <taxon>Pseudonocardiaceae</taxon>
        <taxon>Allokutzneria</taxon>
    </lineage>
</organism>
<dbReference type="PANTHER" id="PTHR35807:SF1">
    <property type="entry name" value="TRANSCRIPTIONAL REGULATOR REDD"/>
    <property type="match status" value="1"/>
</dbReference>
<dbReference type="SMART" id="SM01043">
    <property type="entry name" value="BTAD"/>
    <property type="match status" value="1"/>
</dbReference>
<reference evidence="9" key="1">
    <citation type="journal article" date="2019" name="Int. J. Syst. Evol. Microbiol.">
        <title>The Global Catalogue of Microorganisms (GCM) 10K type strain sequencing project: providing services to taxonomists for standard genome sequencing and annotation.</title>
        <authorList>
            <consortium name="The Broad Institute Genomics Platform"/>
            <consortium name="The Broad Institute Genome Sequencing Center for Infectious Disease"/>
            <person name="Wu L."/>
            <person name="Ma J."/>
        </authorList>
    </citation>
    <scope>NUCLEOTIDE SEQUENCE [LARGE SCALE GENOMIC DNA]</scope>
    <source>
        <strain evidence="9">JCM 17342</strain>
    </source>
</reference>
<dbReference type="InterPro" id="IPR011990">
    <property type="entry name" value="TPR-like_helical_dom_sf"/>
</dbReference>
<dbReference type="Pfam" id="PF13424">
    <property type="entry name" value="TPR_12"/>
    <property type="match status" value="1"/>
</dbReference>
<dbReference type="SUPFAM" id="SSF52540">
    <property type="entry name" value="P-loop containing nucleoside triphosphate hydrolases"/>
    <property type="match status" value="1"/>
</dbReference>
<dbReference type="Gene3D" id="1.25.40.10">
    <property type="entry name" value="Tetratricopeptide repeat domain"/>
    <property type="match status" value="2"/>
</dbReference>
<evidence type="ECO:0000256" key="1">
    <source>
        <dbReference type="ARBA" id="ARBA00005820"/>
    </source>
</evidence>
<dbReference type="InterPro" id="IPR005158">
    <property type="entry name" value="BTAD"/>
</dbReference>
<dbReference type="InterPro" id="IPR051677">
    <property type="entry name" value="AfsR-DnrI-RedD_regulator"/>
</dbReference>
<dbReference type="PANTHER" id="PTHR35807">
    <property type="entry name" value="TRANSCRIPTIONAL REGULATOR REDD-RELATED"/>
    <property type="match status" value="1"/>
</dbReference>
<evidence type="ECO:0000313" key="8">
    <source>
        <dbReference type="EMBL" id="GAA3994123.1"/>
    </source>
</evidence>
<dbReference type="Pfam" id="PF03704">
    <property type="entry name" value="BTAD"/>
    <property type="match status" value="1"/>
</dbReference>
<dbReference type="PROSITE" id="PS51755">
    <property type="entry name" value="OMPR_PHOB"/>
    <property type="match status" value="1"/>
</dbReference>
<dbReference type="InterPro" id="IPR027417">
    <property type="entry name" value="P-loop_NTPase"/>
</dbReference>
<feature type="domain" description="OmpR/PhoB-type" evidence="7">
    <location>
        <begin position="5"/>
        <end position="107"/>
    </location>
</feature>
<gene>
    <name evidence="8" type="ORF">GCM10022247_12120</name>
</gene>
<feature type="region of interest" description="Disordered" evidence="6">
    <location>
        <begin position="264"/>
        <end position="285"/>
    </location>
</feature>
<protein>
    <submittedName>
        <fullName evidence="8">BTAD domain-containing putative transcriptional regulator</fullName>
    </submittedName>
</protein>
<dbReference type="Proteomes" id="UP001501747">
    <property type="component" value="Unassembled WGS sequence"/>
</dbReference>
<comment type="similarity">
    <text evidence="1">Belongs to the AfsR/DnrI/RedD regulatory family.</text>
</comment>
<dbReference type="SMART" id="SM00862">
    <property type="entry name" value="Trans_reg_C"/>
    <property type="match status" value="1"/>
</dbReference>
<comment type="caution">
    <text evidence="8">The sequence shown here is derived from an EMBL/GenBank/DDBJ whole genome shotgun (WGS) entry which is preliminary data.</text>
</comment>
<keyword evidence="2" id="KW-0805">Transcription regulation</keyword>
<evidence type="ECO:0000256" key="6">
    <source>
        <dbReference type="SAM" id="MobiDB-lite"/>
    </source>
</evidence>
<dbReference type="Pfam" id="PF00931">
    <property type="entry name" value="NB-ARC"/>
    <property type="match status" value="1"/>
</dbReference>
<feature type="DNA-binding region" description="OmpR/PhoB-type" evidence="5">
    <location>
        <begin position="5"/>
        <end position="107"/>
    </location>
</feature>
<accession>A0ABP7RAQ7</accession>